<keyword evidence="3" id="KW-0378">Hydrolase</keyword>
<dbReference type="PANTHER" id="PTHR21240:SF28">
    <property type="entry name" value="ISO-OROTATE DECARBOXYLASE (EUROFUNG)"/>
    <property type="match status" value="1"/>
</dbReference>
<dbReference type="InterPro" id="IPR032466">
    <property type="entry name" value="Metal_Hydrolase"/>
</dbReference>
<evidence type="ECO:0000259" key="2">
    <source>
        <dbReference type="Pfam" id="PF04909"/>
    </source>
</evidence>
<evidence type="ECO:0000313" key="3">
    <source>
        <dbReference type="EMBL" id="OHV19777.1"/>
    </source>
</evidence>
<dbReference type="AlphaFoldDB" id="A0A1S1PEV2"/>
<evidence type="ECO:0000313" key="4">
    <source>
        <dbReference type="Proteomes" id="UP000179769"/>
    </source>
</evidence>
<dbReference type="GO" id="GO:0019748">
    <property type="term" value="P:secondary metabolic process"/>
    <property type="evidence" value="ECO:0007669"/>
    <property type="project" value="TreeGrafter"/>
</dbReference>
<dbReference type="Pfam" id="PF04909">
    <property type="entry name" value="Amidohydro_2"/>
    <property type="match status" value="1"/>
</dbReference>
<organism evidence="3 4">
    <name type="scientific">Parafrankia soli</name>
    <dbReference type="NCBI Taxonomy" id="2599596"/>
    <lineage>
        <taxon>Bacteria</taxon>
        <taxon>Bacillati</taxon>
        <taxon>Actinomycetota</taxon>
        <taxon>Actinomycetes</taxon>
        <taxon>Frankiales</taxon>
        <taxon>Frankiaceae</taxon>
        <taxon>Parafrankia</taxon>
    </lineage>
</organism>
<evidence type="ECO:0000256" key="1">
    <source>
        <dbReference type="ARBA" id="ARBA00023239"/>
    </source>
</evidence>
<dbReference type="EMBL" id="MAXA01000272">
    <property type="protein sequence ID" value="OHV19777.1"/>
    <property type="molecule type" value="Genomic_DNA"/>
</dbReference>
<dbReference type="Proteomes" id="UP000179769">
    <property type="component" value="Unassembled WGS sequence"/>
</dbReference>
<accession>A0A1S1PEV2</accession>
<keyword evidence="4" id="KW-1185">Reference proteome</keyword>
<reference evidence="4" key="1">
    <citation type="submission" date="2016-07" db="EMBL/GenBank/DDBJ databases">
        <title>Frankia sp. NRRL B-16219 Genome sequencing.</title>
        <authorList>
            <person name="Ghodhbane-Gtari F."/>
            <person name="Swanson E."/>
            <person name="Gueddou A."/>
            <person name="Louati M."/>
            <person name="Nouioui I."/>
            <person name="Hezbri K."/>
            <person name="Abebe-Akele F."/>
            <person name="Simpson S."/>
            <person name="Morris K."/>
            <person name="Thomas K."/>
            <person name="Gtari M."/>
            <person name="Tisa L.S."/>
        </authorList>
    </citation>
    <scope>NUCLEOTIDE SEQUENCE [LARGE SCALE GENOMIC DNA]</scope>
    <source>
        <strain evidence="4">NRRL B-16219</strain>
    </source>
</reference>
<sequence>MKAKVTAVNMNDLILVSTDDHIIEPPNMFDGRLPAKYADRAPRVVGDSKIGFNWVFDGAKASQLALAATAGRGVGGKAQQYHEEPKSFAEIRPGTYDVHERVKDMDANGVLGSLNFPSFPRFSGALFAQVGQKDSDLALAVVRAYNDWHIDEWCGSYPERFIPCALGPIWDVNLMAAEMRRVAAKGVHAVAFSMNPFGLGFPSLHDSYWDPFWETCEENQIVVCMHIGSGAAMIQTSPDAPMLTRVTCSGINIYPTAADLIWSPMMNKFPNLTFALSEGGIGWVPYFLERADFTYKHHVADIEEHPFYGETPSQRFNRRIVTCFIDDAHGVENLHLMNVENVTWECDYPHPDSTWPYTPEEAWPYLQRVNNDEIV</sequence>
<feature type="domain" description="Amidohydrolase-related" evidence="2">
    <location>
        <begin position="116"/>
        <end position="360"/>
    </location>
</feature>
<dbReference type="Gene3D" id="3.20.20.140">
    <property type="entry name" value="Metal-dependent hydrolases"/>
    <property type="match status" value="1"/>
</dbReference>
<dbReference type="SUPFAM" id="SSF51556">
    <property type="entry name" value="Metallo-dependent hydrolases"/>
    <property type="match status" value="1"/>
</dbReference>
<comment type="caution">
    <text evidence="3">The sequence shown here is derived from an EMBL/GenBank/DDBJ whole genome shotgun (WGS) entry which is preliminary data.</text>
</comment>
<feature type="non-terminal residue" evidence="3">
    <location>
        <position position="375"/>
    </location>
</feature>
<proteinExistence type="predicted"/>
<dbReference type="PANTHER" id="PTHR21240">
    <property type="entry name" value="2-AMINO-3-CARBOXYLMUCONATE-6-SEMIALDEHYDE DECARBOXYLASE"/>
    <property type="match status" value="1"/>
</dbReference>
<keyword evidence="1" id="KW-0456">Lyase</keyword>
<dbReference type="InterPro" id="IPR032465">
    <property type="entry name" value="ACMSD"/>
</dbReference>
<gene>
    <name evidence="3" type="ORF">BBK14_28550</name>
</gene>
<dbReference type="GO" id="GO:0016787">
    <property type="term" value="F:hydrolase activity"/>
    <property type="evidence" value="ECO:0007669"/>
    <property type="project" value="UniProtKB-KW"/>
</dbReference>
<dbReference type="InterPro" id="IPR006680">
    <property type="entry name" value="Amidohydro-rel"/>
</dbReference>
<name>A0A1S1PEV2_9ACTN</name>
<dbReference type="GO" id="GO:0005737">
    <property type="term" value="C:cytoplasm"/>
    <property type="evidence" value="ECO:0007669"/>
    <property type="project" value="TreeGrafter"/>
</dbReference>
<dbReference type="GO" id="GO:0016831">
    <property type="term" value="F:carboxy-lyase activity"/>
    <property type="evidence" value="ECO:0007669"/>
    <property type="project" value="InterPro"/>
</dbReference>
<protein>
    <submittedName>
        <fullName evidence="3">Amidohydrolase</fullName>
    </submittedName>
</protein>